<dbReference type="SUPFAM" id="SSF52833">
    <property type="entry name" value="Thioredoxin-like"/>
    <property type="match status" value="1"/>
</dbReference>
<organism evidence="6 7">
    <name type="scientific">Ruegeria pomeroyi</name>
    <dbReference type="NCBI Taxonomy" id="89184"/>
    <lineage>
        <taxon>Bacteria</taxon>
        <taxon>Pseudomonadati</taxon>
        <taxon>Pseudomonadota</taxon>
        <taxon>Alphaproteobacteria</taxon>
        <taxon>Rhodobacterales</taxon>
        <taxon>Roseobacteraceae</taxon>
        <taxon>Ruegeria</taxon>
    </lineage>
</organism>
<dbReference type="InterPro" id="IPR037944">
    <property type="entry name" value="PRX5-like"/>
</dbReference>
<accession>A0A9Q3WIP6</accession>
<dbReference type="AlphaFoldDB" id="A0A9Q3WIP6"/>
<reference evidence="6" key="1">
    <citation type="journal article" date="2021" name="Environ. Microbiol.">
        <title>Cryptic niche differentiation of novel sediment ecotypes of Rugeria pomeroyi correlates with nitrate respiration.</title>
        <authorList>
            <person name="Lin X."/>
            <person name="McNichol J."/>
            <person name="Chu X."/>
            <person name="Qian Y."/>
            <person name="Luo H."/>
        </authorList>
    </citation>
    <scope>NUCLEOTIDE SEQUENCE</scope>
    <source>
        <strain evidence="6">SZCCDBB064</strain>
    </source>
</reference>
<feature type="active site" description="Cysteine sulfenic acid (-SOH) intermediate" evidence="3">
    <location>
        <position position="36"/>
    </location>
</feature>
<sequence length="148" mass="15257">MQQLSGGEVGQIDLAARSAGKTVVLVGVPGAFTPTCSDDHVPGYLRDAQALGAAGVDEIIILATSDFFVVKAWADRMQPPDAVQFVADGGLGFTRAMGQILDLTELGLGLRTQRYAAVIRDGDVVWMAVEPDAGGVTVSGSANVLAAL</sequence>
<proteinExistence type="inferred from homology"/>
<dbReference type="PANTHER" id="PTHR10430:SF16">
    <property type="entry name" value="PEROXIREDOXIN-5, MITOCHONDRIAL"/>
    <property type="match status" value="1"/>
</dbReference>
<evidence type="ECO:0000256" key="3">
    <source>
        <dbReference type="PIRSR" id="PIRSR637944-1"/>
    </source>
</evidence>
<dbReference type="GO" id="GO:0042744">
    <property type="term" value="P:hydrogen peroxide catabolic process"/>
    <property type="evidence" value="ECO:0007669"/>
    <property type="project" value="TreeGrafter"/>
</dbReference>
<gene>
    <name evidence="6" type="ORF">KBY27_03870</name>
</gene>
<dbReference type="CDD" id="cd03013">
    <property type="entry name" value="PRX5_like"/>
    <property type="match status" value="1"/>
</dbReference>
<comment type="catalytic activity">
    <reaction evidence="4">
        <text>a hydroperoxide + 2 glutathione = an alcohol + glutathione disulfide + H2O</text>
        <dbReference type="Rhea" id="RHEA:62632"/>
        <dbReference type="ChEBI" id="CHEBI:15377"/>
        <dbReference type="ChEBI" id="CHEBI:30879"/>
        <dbReference type="ChEBI" id="CHEBI:35924"/>
        <dbReference type="ChEBI" id="CHEBI:57925"/>
        <dbReference type="ChEBI" id="CHEBI:58297"/>
        <dbReference type="EC" id="1.11.1.27"/>
    </reaction>
</comment>
<dbReference type="RefSeq" id="WP_234170990.1">
    <property type="nucleotide sequence ID" value="NZ_JAGPZY010000014.1"/>
</dbReference>
<dbReference type="EC" id="1.11.1.27" evidence="4"/>
<dbReference type="InterPro" id="IPR013740">
    <property type="entry name" value="Redoxin"/>
</dbReference>
<dbReference type="GO" id="GO:0008379">
    <property type="term" value="F:thioredoxin peroxidase activity"/>
    <property type="evidence" value="ECO:0007669"/>
    <property type="project" value="InterPro"/>
</dbReference>
<keyword evidence="4" id="KW-0049">Antioxidant</keyword>
<dbReference type="GO" id="GO:0045454">
    <property type="term" value="P:cell redox homeostasis"/>
    <property type="evidence" value="ECO:0007669"/>
    <property type="project" value="TreeGrafter"/>
</dbReference>
<protein>
    <recommendedName>
        <fullName evidence="4">Glutathione-dependent peroxiredoxin</fullName>
        <ecNumber evidence="4">1.11.1.27</ecNumber>
    </recommendedName>
</protein>
<dbReference type="GO" id="GO:0005737">
    <property type="term" value="C:cytoplasm"/>
    <property type="evidence" value="ECO:0007669"/>
    <property type="project" value="TreeGrafter"/>
</dbReference>
<evidence type="ECO:0000313" key="6">
    <source>
        <dbReference type="EMBL" id="MCE8536583.1"/>
    </source>
</evidence>
<dbReference type="GO" id="GO:0034599">
    <property type="term" value="P:cellular response to oxidative stress"/>
    <property type="evidence" value="ECO:0007669"/>
    <property type="project" value="InterPro"/>
</dbReference>
<evidence type="ECO:0000256" key="4">
    <source>
        <dbReference type="RuleBase" id="RU366011"/>
    </source>
</evidence>
<comment type="function">
    <text evidence="4">Thiol-specific peroxidase that catalyzes the reduction of hydrogen peroxide and organic hydroperoxides to water and alcohols, respectively. Plays a role in cell protection against oxidative stress by detoxifying peroxides.</text>
</comment>
<comment type="caution">
    <text evidence="6">The sequence shown here is derived from an EMBL/GenBank/DDBJ whole genome shotgun (WGS) entry which is preliminary data.</text>
</comment>
<name>A0A9Q3WIP6_9RHOB</name>
<dbReference type="Proteomes" id="UP000813672">
    <property type="component" value="Unassembled WGS sequence"/>
</dbReference>
<keyword evidence="4" id="KW-0676">Redox-active center</keyword>
<dbReference type="EMBL" id="JAGQAF010000002">
    <property type="protein sequence ID" value="MCE8536583.1"/>
    <property type="molecule type" value="Genomic_DNA"/>
</dbReference>
<keyword evidence="1 4" id="KW-0575">Peroxidase</keyword>
<dbReference type="PANTHER" id="PTHR10430">
    <property type="entry name" value="PEROXIREDOXIN"/>
    <property type="match status" value="1"/>
</dbReference>
<dbReference type="Gene3D" id="3.40.30.10">
    <property type="entry name" value="Glutaredoxin"/>
    <property type="match status" value="1"/>
</dbReference>
<comment type="similarity">
    <text evidence="4">Belongs to the peroxiredoxin family. Prx5 subfamily.</text>
</comment>
<dbReference type="Pfam" id="PF08534">
    <property type="entry name" value="Redoxin"/>
    <property type="match status" value="1"/>
</dbReference>
<keyword evidence="2 4" id="KW-0560">Oxidoreductase</keyword>
<evidence type="ECO:0000256" key="2">
    <source>
        <dbReference type="ARBA" id="ARBA00023002"/>
    </source>
</evidence>
<feature type="domain" description="Redoxin" evidence="5">
    <location>
        <begin position="11"/>
        <end position="145"/>
    </location>
</feature>
<evidence type="ECO:0000256" key="1">
    <source>
        <dbReference type="ARBA" id="ARBA00022559"/>
    </source>
</evidence>
<evidence type="ECO:0000313" key="7">
    <source>
        <dbReference type="Proteomes" id="UP000813672"/>
    </source>
</evidence>
<dbReference type="InterPro" id="IPR036249">
    <property type="entry name" value="Thioredoxin-like_sf"/>
</dbReference>
<evidence type="ECO:0000259" key="5">
    <source>
        <dbReference type="Pfam" id="PF08534"/>
    </source>
</evidence>